<evidence type="ECO:0000313" key="1">
    <source>
        <dbReference type="EMBL" id="MFC5847695.1"/>
    </source>
</evidence>
<keyword evidence="2" id="KW-1185">Reference proteome</keyword>
<accession>A0ABW1DHI7</accession>
<gene>
    <name evidence="1" type="ORF">ACFPQ6_05180</name>
</gene>
<proteinExistence type="predicted"/>
<protein>
    <recommendedName>
        <fullName evidence="3">Ig-like domain-containing protein</fullName>
    </recommendedName>
</protein>
<reference evidence="2" key="1">
    <citation type="journal article" date="2019" name="Int. J. Syst. Evol. Microbiol.">
        <title>The Global Catalogue of Microorganisms (GCM) 10K type strain sequencing project: providing services to taxonomists for standard genome sequencing and annotation.</title>
        <authorList>
            <consortium name="The Broad Institute Genomics Platform"/>
            <consortium name="The Broad Institute Genome Sequencing Center for Infectious Disease"/>
            <person name="Wu L."/>
            <person name="Ma J."/>
        </authorList>
    </citation>
    <scope>NUCLEOTIDE SEQUENCE [LARGE SCALE GENOMIC DNA]</scope>
    <source>
        <strain evidence="2">CGMCC 1.15053</strain>
    </source>
</reference>
<sequence>MRRSALLALLLLPLLGGCRYNLVPVIPRPVEFSLPARVTNAALVRDGQALVLRAVIEGQFEPGYLAVSWYDDARALGTDSVYLDASGREATFRLDAPEPGAYRATLSFGGTLLRQVELYEVQP</sequence>
<evidence type="ECO:0008006" key="3">
    <source>
        <dbReference type="Google" id="ProtNLM"/>
    </source>
</evidence>
<dbReference type="EMBL" id="JBHSOH010000005">
    <property type="protein sequence ID" value="MFC5847695.1"/>
    <property type="molecule type" value="Genomic_DNA"/>
</dbReference>
<organism evidence="1 2">
    <name type="scientific">Deinococcus petrolearius</name>
    <dbReference type="NCBI Taxonomy" id="1751295"/>
    <lineage>
        <taxon>Bacteria</taxon>
        <taxon>Thermotogati</taxon>
        <taxon>Deinococcota</taxon>
        <taxon>Deinococci</taxon>
        <taxon>Deinococcales</taxon>
        <taxon>Deinococcaceae</taxon>
        <taxon>Deinococcus</taxon>
    </lineage>
</organism>
<dbReference type="RefSeq" id="WP_380047059.1">
    <property type="nucleotide sequence ID" value="NZ_JBHSOH010000005.1"/>
</dbReference>
<comment type="caution">
    <text evidence="1">The sequence shown here is derived from an EMBL/GenBank/DDBJ whole genome shotgun (WGS) entry which is preliminary data.</text>
</comment>
<dbReference type="PROSITE" id="PS51257">
    <property type="entry name" value="PROKAR_LIPOPROTEIN"/>
    <property type="match status" value="1"/>
</dbReference>
<dbReference type="Proteomes" id="UP001595979">
    <property type="component" value="Unassembled WGS sequence"/>
</dbReference>
<evidence type="ECO:0000313" key="2">
    <source>
        <dbReference type="Proteomes" id="UP001595979"/>
    </source>
</evidence>
<name>A0ABW1DHI7_9DEIO</name>